<organism evidence="2">
    <name type="scientific">Pneumocystis jirovecii</name>
    <name type="common">Human pneumocystis pneumonia agent</name>
    <dbReference type="NCBI Taxonomy" id="42068"/>
    <lineage>
        <taxon>Eukaryota</taxon>
        <taxon>Fungi</taxon>
        <taxon>Dikarya</taxon>
        <taxon>Ascomycota</taxon>
        <taxon>Taphrinomycotina</taxon>
        <taxon>Pneumocystomycetes</taxon>
        <taxon>Pneumocystaceae</taxon>
        <taxon>Pneumocystis</taxon>
    </lineage>
</organism>
<gene>
    <name evidence="1" type="ORF">PNEJI1_002534</name>
</gene>
<accession>L0PGK5</accession>
<evidence type="ECO:0000313" key="2">
    <source>
        <dbReference type="Proteomes" id="UP000010422"/>
    </source>
</evidence>
<comment type="caution">
    <text evidence="1">The sequence shown here is derived from an EMBL/GenBank/DDBJ whole genome shotgun (WGS) entry which is preliminary data.</text>
</comment>
<evidence type="ECO:0000313" key="1">
    <source>
        <dbReference type="EMBL" id="CCJ31516.1"/>
    </source>
</evidence>
<dbReference type="EMBL" id="CAKM01000336">
    <property type="protein sequence ID" value="CCJ31516.1"/>
    <property type="molecule type" value="Genomic_DNA"/>
</dbReference>
<dbReference type="Proteomes" id="UP000010422">
    <property type="component" value="Unassembled WGS sequence"/>
</dbReference>
<reference evidence="1 2" key="1">
    <citation type="journal article" date="2012" name="MBio">
        <title>De novo assembly of the Pneumocystis jirovecii genome from a single bronchoalveolar lavage fluid specimen from a patient.</title>
        <authorList>
            <person name="Cisse O.H."/>
            <person name="Pagni M."/>
            <person name="Hauser P.M."/>
        </authorList>
    </citation>
    <scope>NUCLEOTIDE SEQUENCE [LARGE SCALE GENOMIC DNA]</scope>
    <source>
        <strain evidence="1 2">SE8</strain>
    </source>
</reference>
<dbReference type="InterPro" id="IPR038071">
    <property type="entry name" value="UROD/MetE-like_sf"/>
</dbReference>
<sequence length="63" mass="7243">MNSEFQNIKNDLILRAAKGEKVERPPVWVMAIDLFSKFLSDSYVSSVKQAVTYQLSDCQFRIS</sequence>
<proteinExistence type="predicted"/>
<dbReference type="VEuPathDB" id="FungiDB:PNEJI1_002534"/>
<dbReference type="STRING" id="1209962.L0PGK5"/>
<dbReference type="AlphaFoldDB" id="L0PGK5"/>
<dbReference type="InParanoid" id="L0PGK5"/>
<dbReference type="Gene3D" id="3.20.20.210">
    <property type="match status" value="1"/>
</dbReference>
<protein>
    <submittedName>
        <fullName evidence="1">Uncharacterized protein</fullName>
    </submittedName>
</protein>
<name>L0PGK5_PNEJI</name>